<accession>A0ABQ9WMB4</accession>
<keyword evidence="3" id="KW-1185">Reference proteome</keyword>
<dbReference type="EMBL" id="JARBJD010000645">
    <property type="protein sequence ID" value="KAK2940610.1"/>
    <property type="molecule type" value="Genomic_DNA"/>
</dbReference>
<feature type="region of interest" description="Disordered" evidence="1">
    <location>
        <begin position="209"/>
        <end position="240"/>
    </location>
</feature>
<reference evidence="2 3" key="1">
    <citation type="journal article" date="2022" name="bioRxiv">
        <title>Genomics of Preaxostyla Flagellates Illuminates Evolutionary Transitions and the Path Towards Mitochondrial Loss.</title>
        <authorList>
            <person name="Novak L.V.F."/>
            <person name="Treitli S.C."/>
            <person name="Pyrih J."/>
            <person name="Halakuc P."/>
            <person name="Pipaliya S.V."/>
            <person name="Vacek V."/>
            <person name="Brzon O."/>
            <person name="Soukal P."/>
            <person name="Eme L."/>
            <person name="Dacks J.B."/>
            <person name="Karnkowska A."/>
            <person name="Elias M."/>
            <person name="Hampl V."/>
        </authorList>
    </citation>
    <scope>NUCLEOTIDE SEQUENCE [LARGE SCALE GENOMIC DNA]</scope>
    <source>
        <strain evidence="2">NAU3</strain>
        <tissue evidence="2">Gut</tissue>
    </source>
</reference>
<evidence type="ECO:0000256" key="1">
    <source>
        <dbReference type="SAM" id="MobiDB-lite"/>
    </source>
</evidence>
<sequence>MGNTVGTRLGPSPDKPEEIHEADLVLCRKLQIILDSCVGVLHRNDFLDFNCDLDEDDLRDLSRFLYLSFPTDRKAENQNDELKPYLFRSAILSIFGHIIVNSMAYIKKNASQNDPKKPSQFPFLHIVTGTPGLGKSASRYPFITLLMSFGVKAVTTMKAGECAFVFEFAEQSKADYATVTIVDSDGQARLLEVPTYFYHYNVRSYLNEGTKPTSESTSGTQTKPETNPQPETKSKSEDDYCPAKIKGASSYLGQIIVPSVECFPHFLRLIIGKKDHISVSDSPIPHDVTVNAQSLLKKDSVIAEGSILYSVVPPETLKAPLKLQEFRSVAKHSVINPGSVLLSRPFNAVMTLPPDQLPPIQTIHVETYSYLVKDNIILHPDSVIAAGSFLLHHGPNHKEVFPETKPLDKDYTIEAGSTIKAGSSIIPKSRLFYGYSVQNNFRGTEWHIIDEFVFFFVMVFSLRISQDTNIPKGNHCVLFTSPEGSRWNDTDAPGGKGRQYFIAEYVVPKYSLQEEAALLNTMGQDEELSKARQKSIEEGLRKFSFIPRFILEEGRAGKMLAELKRGIPEDKLEIPPDDFFGRGVSHKLVHFSCPQYDCHNWFVQFATVEARRYLLDMFNLHSTKQYNNFLTSLATNPDNSQKRGAIFHNFVLDAIAGGLYIENPTRIHSKTPPPCLPFWLPESLGESNIYLRSSTNVLRACLPDISRIKTAKLSPYEAKYDVLFKNSLGARWAPFIEFDEHGNLKSIQRASSSHQPLEYKCFTYSLMPLGSNNAGFDSILLFFKVHLEEPIEHREHIQKKKIVIDALSVIFIQSTLAQSHDICPSGANLMLMWLAIFFSIYELQPSAIFPYFFFVKSPNVQTFGLKGTNHALFFMNELNFWVVNVYARTAQDKEIKYTDRLILDSVVSLLPNTNPLHFRCCFCGVVLKEDFPNHCCPRIEEKELPIQSSEKLIASPWVSNSSGMGKVGIYDRHNPQENWARDPNATFTSTVMFTLAREAVQNDDFHHTQPTNCGKHWISVAYPTIGRIPNSHDKGYKIDWIDIVLIEPTPERNDFYPLANDPPEPKPSKDKDFFQVEYDAPILDLFSYFPPRSVVVEENHSSDVDQQDPGDDEDLTNQVENSGGSEDPTVEVMTANSHLLESLSVVRRWGDKTAIGFTRTNGKFNVRSVGVSYPPHKSVEELYENTFVPLAQMFVPMNCLNRLPVTLYGAQKLIPFEIKCLLVGSSTLVKEFSTQFSVQDHLRRGQVVAFGDLQKIFGQDTMKEPLLTKDLGPVHSHRSSMMELCMSDFQLLGSYVNGSRLVVADILERCSAYLRRPDQLTLHDMNYLVGYFNDPEEYKKIKERLESKDQKIVSTTKNDLDGLYNRASRTCLYSKRQSTSLIGSLDGKPTLDSTDLDEITTISKNLTSNPQLTYEQADVVKTLDRTKQQIDINLQVMKTLLENALLIVKQQFQLLVNPYTESNPVTNLSNEDSDLLFNLFLANPLLDHSRLGELLQFLTDASQIQNRDPKTVIQLANDQFDTAKQDLDLVFMILRGEGQNVDATKRKALSDKMVEIRSHIIHTQIALFRISQLFSVLRMANEHVI</sequence>
<dbReference type="Proteomes" id="UP001281761">
    <property type="component" value="Unassembled WGS sequence"/>
</dbReference>
<comment type="caution">
    <text evidence="2">The sequence shown here is derived from an EMBL/GenBank/DDBJ whole genome shotgun (WGS) entry which is preliminary data.</text>
</comment>
<feature type="compositionally biased region" description="Polar residues" evidence="1">
    <location>
        <begin position="210"/>
        <end position="231"/>
    </location>
</feature>
<proteinExistence type="predicted"/>
<feature type="compositionally biased region" description="Acidic residues" evidence="1">
    <location>
        <begin position="1105"/>
        <end position="1115"/>
    </location>
</feature>
<organism evidence="2 3">
    <name type="scientific">Blattamonas nauphoetae</name>
    <dbReference type="NCBI Taxonomy" id="2049346"/>
    <lineage>
        <taxon>Eukaryota</taxon>
        <taxon>Metamonada</taxon>
        <taxon>Preaxostyla</taxon>
        <taxon>Oxymonadida</taxon>
        <taxon>Blattamonas</taxon>
    </lineage>
</organism>
<evidence type="ECO:0000313" key="2">
    <source>
        <dbReference type="EMBL" id="KAK2940610.1"/>
    </source>
</evidence>
<protein>
    <submittedName>
        <fullName evidence="2">Uncharacterized protein</fullName>
    </submittedName>
</protein>
<name>A0ABQ9WMB4_9EUKA</name>
<gene>
    <name evidence="2" type="ORF">BLNAU_24477</name>
</gene>
<feature type="region of interest" description="Disordered" evidence="1">
    <location>
        <begin position="1097"/>
        <end position="1129"/>
    </location>
</feature>
<evidence type="ECO:0000313" key="3">
    <source>
        <dbReference type="Proteomes" id="UP001281761"/>
    </source>
</evidence>